<reference evidence="1" key="1">
    <citation type="journal article" date="2021" name="Proc. Natl. Acad. Sci. U.S.A.">
        <title>A Catalog of Tens of Thousands of Viruses from Human Metagenomes Reveals Hidden Associations with Chronic Diseases.</title>
        <authorList>
            <person name="Tisza M.J."/>
            <person name="Buck C.B."/>
        </authorList>
    </citation>
    <scope>NUCLEOTIDE SEQUENCE</scope>
    <source>
        <strain evidence="1">Ctj8j9</strain>
    </source>
</reference>
<name>A0A8S5TSP9_9CAUD</name>
<dbReference type="NCBIfam" id="TIGR01547">
    <property type="entry name" value="phage_term_2"/>
    <property type="match status" value="1"/>
</dbReference>
<dbReference type="Pfam" id="PF03237">
    <property type="entry name" value="Terminase_6N"/>
    <property type="match status" value="1"/>
</dbReference>
<proteinExistence type="predicted"/>
<dbReference type="Gene3D" id="3.40.50.300">
    <property type="entry name" value="P-loop containing nucleotide triphosphate hydrolases"/>
    <property type="match status" value="1"/>
</dbReference>
<dbReference type="Gene3D" id="3.30.420.280">
    <property type="match status" value="1"/>
</dbReference>
<accession>A0A8S5TSP9</accession>
<organism evidence="1">
    <name type="scientific">Siphoviridae sp. ctj8j9</name>
    <dbReference type="NCBI Taxonomy" id="2825629"/>
    <lineage>
        <taxon>Viruses</taxon>
        <taxon>Duplodnaviria</taxon>
        <taxon>Heunggongvirae</taxon>
        <taxon>Uroviricota</taxon>
        <taxon>Caudoviricetes</taxon>
    </lineage>
</organism>
<dbReference type="InterPro" id="IPR027417">
    <property type="entry name" value="P-loop_NTPase"/>
</dbReference>
<sequence length="442" mass="51190">MQILQQERRQHRICWRRSQVPVHNRMETKLNPFSPKQRLTLSWWTMPQYRAYDAIICDGAVRSGKTVSMSIGFVSWAMTSFRDGTFAICGKTITALKRNVINPLLGYLGNLGFQCLEKVSKHYIDISMAGIHNRFYLFGGKDESSAALIQGITLCGLFLDEVALMPRSFVEQALARCSVTGSKLWFNCNPDHPYHWFYREWICKAQEKHALYLHFTMADNPSLSKEVRQRYERLYSGIFYERFVLGKWTVSGGLVYPMFQERCHVTETAPACDRYVVSCDYGTVNPCSMGLWGHCAGIWYRIKEYYYDARKQQYNRTDEEHYKGLLELTSGYPVEQVVVDPSAASFIACIRRHAQFRVLPADNQVLEGIQLVSELLNQQKLRICAGCQDILREFGLYCWDESAMRDAPKKEHDHAMDDMRYFARTILGRNPQRDFVALAAKR</sequence>
<dbReference type="EMBL" id="BK015919">
    <property type="protein sequence ID" value="DAF85191.1"/>
    <property type="molecule type" value="Genomic_DNA"/>
</dbReference>
<protein>
    <submittedName>
        <fullName evidence="1">Large terminase</fullName>
    </submittedName>
</protein>
<evidence type="ECO:0000313" key="1">
    <source>
        <dbReference type="EMBL" id="DAF85191.1"/>
    </source>
</evidence>
<dbReference type="InterPro" id="IPR006437">
    <property type="entry name" value="Phage_terminase_lsu"/>
</dbReference>